<dbReference type="RefSeq" id="WP_126014361.1">
    <property type="nucleotide sequence ID" value="NZ_CP034437.1"/>
</dbReference>
<evidence type="ECO:0000256" key="1">
    <source>
        <dbReference type="SAM" id="MobiDB-lite"/>
    </source>
</evidence>
<feature type="signal peptide" evidence="2">
    <location>
        <begin position="1"/>
        <end position="27"/>
    </location>
</feature>
<dbReference type="PANTHER" id="PTHR43308:SF5">
    <property type="entry name" value="S-LAYER PROTEIN _ PEPTIDOGLYCAN ENDO-BETA-N-ACETYLGLUCOSAMINIDASE"/>
    <property type="match status" value="1"/>
</dbReference>
<proteinExistence type="predicted"/>
<feature type="domain" description="SLH" evidence="3">
    <location>
        <begin position="493"/>
        <end position="556"/>
    </location>
</feature>
<sequence length="556" mass="56561">MRKKLIALIAGAALLTSAAPLSALASAAQVSLVDITNKHGGESITIAGTSTYSDVVVKIIAPDGTVLYLDDLVVTNGRYAKEITLLSSAALGTYTVVAGQGTDVVMDQFKVIAYSGGGGGGGGVGGGTSGGVSGGTGDTGSTGQPGSAITSIPSVINQGQAEVLVPPATKVDGNTVTVTIADKDLTDALAGAGTGAGQSPVAIVISTPTTKGQQAEFVLSASQLQALQVANEATTIVVSTQVASLALPVSVLDQLPAGASLRIVVKEAGDSSSAFTNTDAGATVIGTPVSFEVFVVTDSGYAPFAVQGQNFIKRSFIVSGDLNPSSAGVLYLENGKVQPVPAAFTHNSDGTNTVVVNRPGFSVYAAASHKVAFTDIGISYAHDQIEKLANKFLLNGTSATSYSPKKHVTRAEFAAMLVRTLGLAQSGKAPFRDVLPAAWYANDVAAVQEAGLVNGYEDGSFHPNADISRQELAVILSKVLKLLDVTSAQGPKHVTYGDAPSFAGFAKESIQTVTDSGLMNGQVIAGQQKFDPTGATTREAAAMVLYSLLQKAHLIN</sequence>
<evidence type="ECO:0000313" key="5">
    <source>
        <dbReference type="Proteomes" id="UP000272528"/>
    </source>
</evidence>
<name>A0A3Q8X5X0_9BACL</name>
<evidence type="ECO:0000313" key="4">
    <source>
        <dbReference type="EMBL" id="AZN39614.1"/>
    </source>
</evidence>
<dbReference type="Pfam" id="PF00395">
    <property type="entry name" value="SLH"/>
    <property type="match status" value="2"/>
</dbReference>
<feature type="region of interest" description="Disordered" evidence="1">
    <location>
        <begin position="125"/>
        <end position="144"/>
    </location>
</feature>
<feature type="compositionally biased region" description="Gly residues" evidence="1">
    <location>
        <begin position="125"/>
        <end position="140"/>
    </location>
</feature>
<dbReference type="PANTHER" id="PTHR43308">
    <property type="entry name" value="OUTER MEMBRANE PROTEIN ALPHA-RELATED"/>
    <property type="match status" value="1"/>
</dbReference>
<dbReference type="InterPro" id="IPR001119">
    <property type="entry name" value="SLH_dom"/>
</dbReference>
<reference evidence="5" key="1">
    <citation type="submission" date="2018-12" db="EMBL/GenBank/DDBJ databases">
        <title>Genome sequence of Peanibacillus sp.</title>
        <authorList>
            <person name="Subramani G."/>
            <person name="Srinivasan S."/>
            <person name="Kim M.K."/>
        </authorList>
    </citation>
    <scope>NUCLEOTIDE SEQUENCE [LARGE SCALE GENOMIC DNA]</scope>
    <source>
        <strain evidence="5">18JY67-1</strain>
    </source>
</reference>
<feature type="domain" description="SLH" evidence="3">
    <location>
        <begin position="368"/>
        <end position="426"/>
    </location>
</feature>
<organism evidence="4 5">
    <name type="scientific">Paenibacillus albus</name>
    <dbReference type="NCBI Taxonomy" id="2495582"/>
    <lineage>
        <taxon>Bacteria</taxon>
        <taxon>Bacillati</taxon>
        <taxon>Bacillota</taxon>
        <taxon>Bacilli</taxon>
        <taxon>Bacillales</taxon>
        <taxon>Paenibacillaceae</taxon>
        <taxon>Paenibacillus</taxon>
    </lineage>
</organism>
<evidence type="ECO:0000259" key="3">
    <source>
        <dbReference type="PROSITE" id="PS51272"/>
    </source>
</evidence>
<evidence type="ECO:0000256" key="2">
    <source>
        <dbReference type="SAM" id="SignalP"/>
    </source>
</evidence>
<dbReference type="InterPro" id="IPR051465">
    <property type="entry name" value="Cell_Envelope_Struct_Comp"/>
</dbReference>
<keyword evidence="5" id="KW-1185">Reference proteome</keyword>
<dbReference type="PROSITE" id="PS51272">
    <property type="entry name" value="SLH"/>
    <property type="match status" value="3"/>
</dbReference>
<feature type="chain" id="PRO_5039611500" evidence="2">
    <location>
        <begin position="28"/>
        <end position="556"/>
    </location>
</feature>
<dbReference type="AlphaFoldDB" id="A0A3Q8X5X0"/>
<dbReference type="Proteomes" id="UP000272528">
    <property type="component" value="Chromosome"/>
</dbReference>
<dbReference type="OrthoDB" id="663332at2"/>
<keyword evidence="2" id="KW-0732">Signal</keyword>
<protein>
    <submittedName>
        <fullName evidence="4">S-layer homology domain-containing protein</fullName>
    </submittedName>
</protein>
<dbReference type="KEGG" id="palb:EJC50_08045"/>
<gene>
    <name evidence="4" type="ORF">EJC50_08045</name>
</gene>
<dbReference type="EMBL" id="CP034437">
    <property type="protein sequence ID" value="AZN39614.1"/>
    <property type="molecule type" value="Genomic_DNA"/>
</dbReference>
<accession>A0A3Q8X5X0</accession>
<feature type="domain" description="SLH" evidence="3">
    <location>
        <begin position="427"/>
        <end position="490"/>
    </location>
</feature>